<protein>
    <submittedName>
        <fullName evidence="1">Uncharacterized protein</fullName>
    </submittedName>
</protein>
<name>A0AAV4D1F0_9GAST</name>
<organism evidence="1 2">
    <name type="scientific">Plakobranchus ocellatus</name>
    <dbReference type="NCBI Taxonomy" id="259542"/>
    <lineage>
        <taxon>Eukaryota</taxon>
        <taxon>Metazoa</taxon>
        <taxon>Spiralia</taxon>
        <taxon>Lophotrochozoa</taxon>
        <taxon>Mollusca</taxon>
        <taxon>Gastropoda</taxon>
        <taxon>Heterobranchia</taxon>
        <taxon>Euthyneura</taxon>
        <taxon>Panpulmonata</taxon>
        <taxon>Sacoglossa</taxon>
        <taxon>Placobranchoidea</taxon>
        <taxon>Plakobranchidae</taxon>
        <taxon>Plakobranchus</taxon>
    </lineage>
</organism>
<dbReference type="Proteomes" id="UP000735302">
    <property type="component" value="Unassembled WGS sequence"/>
</dbReference>
<keyword evidence="2" id="KW-1185">Reference proteome</keyword>
<evidence type="ECO:0000313" key="1">
    <source>
        <dbReference type="EMBL" id="GFO37993.1"/>
    </source>
</evidence>
<evidence type="ECO:0000313" key="2">
    <source>
        <dbReference type="Proteomes" id="UP000735302"/>
    </source>
</evidence>
<gene>
    <name evidence="1" type="ORF">PoB_006449800</name>
</gene>
<accession>A0AAV4D1F0</accession>
<dbReference type="EMBL" id="BLXT01007308">
    <property type="protein sequence ID" value="GFO37993.1"/>
    <property type="molecule type" value="Genomic_DNA"/>
</dbReference>
<reference evidence="1 2" key="1">
    <citation type="journal article" date="2021" name="Elife">
        <title>Chloroplast acquisition without the gene transfer in kleptoplastic sea slugs, Plakobranchus ocellatus.</title>
        <authorList>
            <person name="Maeda T."/>
            <person name="Takahashi S."/>
            <person name="Yoshida T."/>
            <person name="Shimamura S."/>
            <person name="Takaki Y."/>
            <person name="Nagai Y."/>
            <person name="Toyoda A."/>
            <person name="Suzuki Y."/>
            <person name="Arimoto A."/>
            <person name="Ishii H."/>
            <person name="Satoh N."/>
            <person name="Nishiyama T."/>
            <person name="Hasebe M."/>
            <person name="Maruyama T."/>
            <person name="Minagawa J."/>
            <person name="Obokata J."/>
            <person name="Shigenobu S."/>
        </authorList>
    </citation>
    <scope>NUCLEOTIDE SEQUENCE [LARGE SCALE GENOMIC DNA]</scope>
</reference>
<comment type="caution">
    <text evidence="1">The sequence shown here is derived from an EMBL/GenBank/DDBJ whole genome shotgun (WGS) entry which is preliminary data.</text>
</comment>
<dbReference type="AlphaFoldDB" id="A0AAV4D1F0"/>
<sequence length="148" mass="16755">MASLSCRYVERRKKVIHWMSWTVFIFSFGSRTPRPPRRPGKETRCVAFHAVPRLPQSYNPKMTMSKCFMLERNTYYFCLTGGGTVGLLILCSVCSEEEEAVSSMFSFIGLWALDIPRKGATRSLKDILWSSTRGIINASKSADVEVEG</sequence>
<proteinExistence type="predicted"/>